<keyword evidence="4" id="KW-1185">Reference proteome</keyword>
<evidence type="ECO:0000313" key="4">
    <source>
        <dbReference type="Proteomes" id="UP001500897"/>
    </source>
</evidence>
<dbReference type="Gene3D" id="1.10.3020.10">
    <property type="entry name" value="alpha-amino acid ester hydrolase ( Helical cap domain)"/>
    <property type="match status" value="1"/>
</dbReference>
<sequence length="581" mass="64439">MSDHRTLRAGEETIAVRKDLRVPMRDGVHLAADAYHAPGDTPRPALIAMSAYGKELQALALTTPPQRRPSPMWDGCIEAGDIARVVREGYVHVIGDVRGTGDSEGTMIGNYNAGGVPQGRDLYDVVEWVAAQPWCDGNVGMIGISYFGSMQVLAAAERPPHLKAVFVSGGHFDFYETTYHGGVMWFMPRAAREGRGGDSGIAHTDVKSRMIEQYSPEELNRLVEQRLADPDVAAWPNLVHVLKYPKNREFWFDIVMNHLDGPWYEERNPVNLAANTDVPVYLQIDQGRGWTVDGHIELFDVLKGPKKLDIGSYPPMQSRPWIEEHDTMFRWYAYWLKGVDNGIMDEPAVRVFVEGTRETVTGAQWPPKPVAHAPLYLRPRHKLSAEPERMGGEHAAPDGFYQAPLTVTDTVQSVSWRTEPFEAPTELIGTGAAHLYVEIDQEDTNLILRIWDEAPGGARQLLTSGYLKASHRELDAARTTEGNPYHPHTRAVPVEPGAIEEYVLRLYPFAATLLPGHRIVAELSNAEPLADAHNALLPPDAFHLPVGRPVTHKIHRDAAHPSRLVLPFTTAGAAQPHPAAH</sequence>
<keyword evidence="1 3" id="KW-0378">Hydrolase</keyword>
<dbReference type="SUPFAM" id="SSF49785">
    <property type="entry name" value="Galactose-binding domain-like"/>
    <property type="match status" value="1"/>
</dbReference>
<dbReference type="EMBL" id="BAAANS010000053">
    <property type="protein sequence ID" value="GAA2116032.1"/>
    <property type="molecule type" value="Genomic_DNA"/>
</dbReference>
<comment type="caution">
    <text evidence="3">The sequence shown here is derived from an EMBL/GenBank/DDBJ whole genome shotgun (WGS) entry which is preliminary data.</text>
</comment>
<proteinExistence type="predicted"/>
<dbReference type="InterPro" id="IPR029058">
    <property type="entry name" value="AB_hydrolase_fold"/>
</dbReference>
<dbReference type="RefSeq" id="WP_344556834.1">
    <property type="nucleotide sequence ID" value="NZ_BAAANS010000053.1"/>
</dbReference>
<dbReference type="InterPro" id="IPR050585">
    <property type="entry name" value="Xaa-Pro_dipeptidyl-ppase/CocE"/>
</dbReference>
<dbReference type="Pfam" id="PF08530">
    <property type="entry name" value="PepX_C"/>
    <property type="match status" value="1"/>
</dbReference>
<feature type="domain" description="Xaa-Pro dipeptidyl-peptidase C-terminal" evidence="2">
    <location>
        <begin position="329"/>
        <end position="565"/>
    </location>
</feature>
<dbReference type="InterPro" id="IPR005674">
    <property type="entry name" value="CocE/Ser_esterase"/>
</dbReference>
<name>A0ABN2XTA9_9ACTN</name>
<dbReference type="Gene3D" id="2.60.120.260">
    <property type="entry name" value="Galactose-binding domain-like"/>
    <property type="match status" value="1"/>
</dbReference>
<dbReference type="Proteomes" id="UP001500897">
    <property type="component" value="Unassembled WGS sequence"/>
</dbReference>
<protein>
    <submittedName>
        <fullName evidence="3">CocE/NonD family hydrolase</fullName>
    </submittedName>
</protein>
<dbReference type="NCBIfam" id="TIGR00976">
    <property type="entry name" value="CocE_NonD"/>
    <property type="match status" value="1"/>
</dbReference>
<dbReference type="Pfam" id="PF02129">
    <property type="entry name" value="Peptidase_S15"/>
    <property type="match status" value="1"/>
</dbReference>
<dbReference type="Gene3D" id="3.40.50.1820">
    <property type="entry name" value="alpha/beta hydrolase"/>
    <property type="match status" value="1"/>
</dbReference>
<evidence type="ECO:0000256" key="1">
    <source>
        <dbReference type="ARBA" id="ARBA00022801"/>
    </source>
</evidence>
<reference evidence="3 4" key="1">
    <citation type="journal article" date="2019" name="Int. J. Syst. Evol. Microbiol.">
        <title>The Global Catalogue of Microorganisms (GCM) 10K type strain sequencing project: providing services to taxonomists for standard genome sequencing and annotation.</title>
        <authorList>
            <consortium name="The Broad Institute Genomics Platform"/>
            <consortium name="The Broad Institute Genome Sequencing Center for Infectious Disease"/>
            <person name="Wu L."/>
            <person name="Ma J."/>
        </authorList>
    </citation>
    <scope>NUCLEOTIDE SEQUENCE [LARGE SCALE GENOMIC DNA]</scope>
    <source>
        <strain evidence="3 4">JCM 14559</strain>
    </source>
</reference>
<evidence type="ECO:0000313" key="3">
    <source>
        <dbReference type="EMBL" id="GAA2116032.1"/>
    </source>
</evidence>
<dbReference type="GO" id="GO:0016787">
    <property type="term" value="F:hydrolase activity"/>
    <property type="evidence" value="ECO:0007669"/>
    <property type="project" value="UniProtKB-KW"/>
</dbReference>
<accession>A0ABN2XTA9</accession>
<organism evidence="3 4">
    <name type="scientific">Kitasatospora saccharophila</name>
    <dbReference type="NCBI Taxonomy" id="407973"/>
    <lineage>
        <taxon>Bacteria</taxon>
        <taxon>Bacillati</taxon>
        <taxon>Actinomycetota</taxon>
        <taxon>Actinomycetes</taxon>
        <taxon>Kitasatosporales</taxon>
        <taxon>Streptomycetaceae</taxon>
        <taxon>Kitasatospora</taxon>
    </lineage>
</organism>
<dbReference type="PANTHER" id="PTHR43056">
    <property type="entry name" value="PEPTIDASE S9 PROLYL OLIGOPEPTIDASE"/>
    <property type="match status" value="1"/>
</dbReference>
<gene>
    <name evidence="3" type="ORF">GCM10009759_61300</name>
</gene>
<dbReference type="SUPFAM" id="SSF53474">
    <property type="entry name" value="alpha/beta-Hydrolases"/>
    <property type="match status" value="1"/>
</dbReference>
<dbReference type="InterPro" id="IPR000383">
    <property type="entry name" value="Xaa-Pro-like_dom"/>
</dbReference>
<dbReference type="InterPro" id="IPR008979">
    <property type="entry name" value="Galactose-bd-like_sf"/>
</dbReference>
<dbReference type="SMART" id="SM00939">
    <property type="entry name" value="PepX_C"/>
    <property type="match status" value="1"/>
</dbReference>
<dbReference type="InterPro" id="IPR013736">
    <property type="entry name" value="Xaa-Pro_dipept_C"/>
</dbReference>
<evidence type="ECO:0000259" key="2">
    <source>
        <dbReference type="SMART" id="SM00939"/>
    </source>
</evidence>
<dbReference type="PANTHER" id="PTHR43056:SF10">
    <property type="entry name" value="COCE_NOND FAMILY, PUTATIVE (AFU_ORTHOLOGUE AFUA_7G00600)-RELATED"/>
    <property type="match status" value="1"/>
</dbReference>